<feature type="region of interest" description="Disordered" evidence="1">
    <location>
        <begin position="97"/>
        <end position="137"/>
    </location>
</feature>
<evidence type="ECO:0000313" key="3">
    <source>
        <dbReference type="Proteomes" id="UP001365542"/>
    </source>
</evidence>
<dbReference type="PANTHER" id="PTHR34706">
    <property type="entry name" value="SLR1338 PROTEIN"/>
    <property type="match status" value="1"/>
</dbReference>
<name>A0AAV9WXU4_9PEZI</name>
<dbReference type="Proteomes" id="UP001365542">
    <property type="component" value="Unassembled WGS sequence"/>
</dbReference>
<feature type="compositionally biased region" description="Polar residues" evidence="1">
    <location>
        <begin position="103"/>
        <end position="115"/>
    </location>
</feature>
<dbReference type="EMBL" id="JAVHJO010000013">
    <property type="protein sequence ID" value="KAK6529997.1"/>
    <property type="molecule type" value="Genomic_DNA"/>
</dbReference>
<protein>
    <recommendedName>
        <fullName evidence="4">VWFA domain-containing protein</fullName>
    </recommendedName>
</protein>
<evidence type="ECO:0000313" key="2">
    <source>
        <dbReference type="EMBL" id="KAK6529997.1"/>
    </source>
</evidence>
<organism evidence="2 3">
    <name type="scientific">Orbilia ellipsospora</name>
    <dbReference type="NCBI Taxonomy" id="2528407"/>
    <lineage>
        <taxon>Eukaryota</taxon>
        <taxon>Fungi</taxon>
        <taxon>Dikarya</taxon>
        <taxon>Ascomycota</taxon>
        <taxon>Pezizomycotina</taxon>
        <taxon>Orbiliomycetes</taxon>
        <taxon>Orbiliales</taxon>
        <taxon>Orbiliaceae</taxon>
        <taxon>Orbilia</taxon>
    </lineage>
</organism>
<dbReference type="AlphaFoldDB" id="A0AAV9WXU4"/>
<dbReference type="PANTHER" id="PTHR34706:SF1">
    <property type="entry name" value="VWFA DOMAIN-CONTAINING PROTEIN"/>
    <property type="match status" value="1"/>
</dbReference>
<sequence length="379" mass="42188">MSGIITQFRSKVLHALKHDNSYDEKHAPNNRNSISFERYKKEQQIVQPTSHGAVETEAVFPSTPFDGRSSGEQYPAAGVAASSGSFGNLLRKGAGDVYPPTSPTKFGSPTVGSRVNTNNYHVNPNPNPSITRSPNGSIRRTDFQAFAPSRPTNHVTQSKNHTKEWIFFVLFTMLSNLKVFLVHDSTSMMIARNLHSAYEFLEKYHPHAVDYGGMNNVEIRFMSDNRKAPPLRTLSKDEFFRRTKPGSCMPLVNALEILLDPFEESVKKGGRLDDKHGGLNVIIITDGIDPDRDSVAGYIVEIAGKLSGKKAARNLVGCQFVHVSSDEDGMMFCEWLDDKLPVDRDIVDMIQYNADDEVTEYMKAKVLLGSVNKTLDNSD</sequence>
<keyword evidence="3" id="KW-1185">Reference proteome</keyword>
<evidence type="ECO:0000256" key="1">
    <source>
        <dbReference type="SAM" id="MobiDB-lite"/>
    </source>
</evidence>
<comment type="caution">
    <text evidence="2">The sequence shown here is derived from an EMBL/GenBank/DDBJ whole genome shotgun (WGS) entry which is preliminary data.</text>
</comment>
<gene>
    <name evidence="2" type="ORF">TWF694_003373</name>
</gene>
<proteinExistence type="predicted"/>
<accession>A0AAV9WXU4</accession>
<reference evidence="2 3" key="1">
    <citation type="submission" date="2019-10" db="EMBL/GenBank/DDBJ databases">
        <authorList>
            <person name="Palmer J.M."/>
        </authorList>
    </citation>
    <scope>NUCLEOTIDE SEQUENCE [LARGE SCALE GENOMIC DNA]</scope>
    <source>
        <strain evidence="2 3">TWF694</strain>
    </source>
</reference>
<evidence type="ECO:0008006" key="4">
    <source>
        <dbReference type="Google" id="ProtNLM"/>
    </source>
</evidence>